<comment type="caution">
    <text evidence="5">The sequence shown here is derived from an EMBL/GenBank/DDBJ whole genome shotgun (WGS) entry which is preliminary data.</text>
</comment>
<dbReference type="InterPro" id="IPR028082">
    <property type="entry name" value="Peripla_BP_I"/>
</dbReference>
<evidence type="ECO:0000259" key="4">
    <source>
        <dbReference type="Pfam" id="PF13458"/>
    </source>
</evidence>
<dbReference type="Proteomes" id="UP000267464">
    <property type="component" value="Unassembled WGS sequence"/>
</dbReference>
<dbReference type="PANTHER" id="PTHR30483">
    <property type="entry name" value="LEUCINE-SPECIFIC-BINDING PROTEIN"/>
    <property type="match status" value="1"/>
</dbReference>
<dbReference type="PANTHER" id="PTHR30483:SF6">
    <property type="entry name" value="PERIPLASMIC BINDING PROTEIN OF ABC TRANSPORTER FOR NATURAL AMINO ACIDS"/>
    <property type="match status" value="1"/>
</dbReference>
<dbReference type="RefSeq" id="WP_124538820.1">
    <property type="nucleotide sequence ID" value="NZ_QUSW01000001.1"/>
</dbReference>
<dbReference type="InterPro" id="IPR028081">
    <property type="entry name" value="Leu-bd"/>
</dbReference>
<dbReference type="SUPFAM" id="SSF53822">
    <property type="entry name" value="Periplasmic binding protein-like I"/>
    <property type="match status" value="1"/>
</dbReference>
<evidence type="ECO:0000313" key="5">
    <source>
        <dbReference type="EMBL" id="RQP26147.1"/>
    </source>
</evidence>
<dbReference type="OrthoDB" id="9777352at2"/>
<proteinExistence type="inferred from homology"/>
<evidence type="ECO:0000256" key="1">
    <source>
        <dbReference type="ARBA" id="ARBA00010062"/>
    </source>
</evidence>
<organism evidence="5 6">
    <name type="scientific">Piscinibacter terrae</name>
    <dbReference type="NCBI Taxonomy" id="2496871"/>
    <lineage>
        <taxon>Bacteria</taxon>
        <taxon>Pseudomonadati</taxon>
        <taxon>Pseudomonadota</taxon>
        <taxon>Betaproteobacteria</taxon>
        <taxon>Burkholderiales</taxon>
        <taxon>Sphaerotilaceae</taxon>
        <taxon>Piscinibacter</taxon>
    </lineage>
</organism>
<evidence type="ECO:0000313" key="6">
    <source>
        <dbReference type="Proteomes" id="UP000267464"/>
    </source>
</evidence>
<dbReference type="InterPro" id="IPR051010">
    <property type="entry name" value="BCAA_transport"/>
</dbReference>
<accession>A0A3N7HUX7</accession>
<dbReference type="InterPro" id="IPR006311">
    <property type="entry name" value="TAT_signal"/>
</dbReference>
<sequence>MTQVNGSRRQWLAQAVGTTAALAWPSMAARAAEPVVKVGLSLPLTATSTADAVSSTNIVPDIGLDYLAGFRAGIDAERHGMNIETVALDDMFKPELAKANVEALEKQGVVAISGLWTTEAARAALPVLKAASLPAVGLRSGAPDLRSGKHSMLFHLRPGYEEEVSSMVDVMGGAGFTRFGVLKGHDEYGKTCLQLLQSNPRAKIVKASSVNGGAAEMAQAAREVVSAEGVQALIVLAPVESLAPVMTELRLRKSPFLAPVSGLSHVLCNKLAVARDPVYRAFAVTCPYQNPYTARTDVAGRFRDAMADIGLDHADRSYSAFEGFIAGSLVARNLVAVKSTPTREALARSLRSRPHDLGGMRIAFDDKQVGYRHVSFLYKSPVDGIFRA</sequence>
<dbReference type="EMBL" id="QUSW01000001">
    <property type="protein sequence ID" value="RQP26147.1"/>
    <property type="molecule type" value="Genomic_DNA"/>
</dbReference>
<feature type="domain" description="Leucine-binding protein" evidence="4">
    <location>
        <begin position="61"/>
        <end position="366"/>
    </location>
</feature>
<reference evidence="5 6" key="2">
    <citation type="submission" date="2018-12" db="EMBL/GenBank/DDBJ databases">
        <title>Rhizobacter gummiphilus sp. nov., a rubber-degrading bacterium isolated from the soil of a botanical garden in Japan.</title>
        <authorList>
            <person name="Shunsuke S.S."/>
        </authorList>
    </citation>
    <scope>NUCLEOTIDE SEQUENCE [LARGE SCALE GENOMIC DNA]</scope>
    <source>
        <strain evidence="5 6">S-16</strain>
    </source>
</reference>
<name>A0A3N7HUX7_9BURK</name>
<keyword evidence="2 3" id="KW-0732">Signal</keyword>
<protein>
    <recommendedName>
        <fullName evidence="4">Leucine-binding protein domain-containing protein</fullName>
    </recommendedName>
</protein>
<gene>
    <name evidence="5" type="ORF">DZC73_03655</name>
</gene>
<dbReference type="AlphaFoldDB" id="A0A3N7HUX7"/>
<keyword evidence="6" id="KW-1185">Reference proteome</keyword>
<dbReference type="PROSITE" id="PS51318">
    <property type="entry name" value="TAT"/>
    <property type="match status" value="1"/>
</dbReference>
<evidence type="ECO:0000256" key="3">
    <source>
        <dbReference type="SAM" id="SignalP"/>
    </source>
</evidence>
<reference evidence="5 6" key="1">
    <citation type="submission" date="2018-08" db="EMBL/GenBank/DDBJ databases">
        <authorList>
            <person name="Khan S.A."/>
            <person name="Jeon C.O."/>
            <person name="Chun B.H."/>
            <person name="Jeong S.E."/>
        </authorList>
    </citation>
    <scope>NUCLEOTIDE SEQUENCE [LARGE SCALE GENOMIC DNA]</scope>
    <source>
        <strain evidence="5 6">S-16</strain>
    </source>
</reference>
<evidence type="ECO:0000256" key="2">
    <source>
        <dbReference type="ARBA" id="ARBA00022729"/>
    </source>
</evidence>
<dbReference type="Pfam" id="PF13458">
    <property type="entry name" value="Peripla_BP_6"/>
    <property type="match status" value="1"/>
</dbReference>
<feature type="chain" id="PRO_5017947320" description="Leucine-binding protein domain-containing protein" evidence="3">
    <location>
        <begin position="32"/>
        <end position="388"/>
    </location>
</feature>
<comment type="similarity">
    <text evidence="1">Belongs to the leucine-binding protein family.</text>
</comment>
<dbReference type="Gene3D" id="3.40.50.2300">
    <property type="match status" value="2"/>
</dbReference>
<feature type="signal peptide" evidence="3">
    <location>
        <begin position="1"/>
        <end position="31"/>
    </location>
</feature>